<dbReference type="HAMAP" id="MF_00178">
    <property type="entry name" value="Lumazine_synth"/>
    <property type="match status" value="1"/>
</dbReference>
<dbReference type="InterPro" id="IPR002180">
    <property type="entry name" value="LS/RS"/>
</dbReference>
<evidence type="ECO:0000313" key="8">
    <source>
        <dbReference type="EMBL" id="HGK53620.1"/>
    </source>
</evidence>
<dbReference type="SUPFAM" id="SSF52121">
    <property type="entry name" value="Lumazine synthase"/>
    <property type="match status" value="1"/>
</dbReference>
<feature type="binding site" evidence="7">
    <location>
        <begin position="84"/>
        <end position="85"/>
    </location>
    <ligand>
        <name>(2S)-2-hydroxy-3-oxobutyl phosphate</name>
        <dbReference type="ChEBI" id="CHEBI:58830"/>
    </ligand>
</feature>
<dbReference type="PANTHER" id="PTHR21058">
    <property type="entry name" value="6,7-DIMETHYL-8-RIBITYLLUMAZINE SYNTHASE DMRL SYNTHASE LUMAZINE SYNTHASE"/>
    <property type="match status" value="1"/>
</dbReference>
<comment type="pathway">
    <text evidence="1 7">Cofactor biosynthesis; riboflavin biosynthesis; riboflavin from 2-hydroxy-3-oxobutyl phosphate and 5-amino-6-(D-ribitylamino)uracil: step 1/2.</text>
</comment>
<evidence type="ECO:0000256" key="3">
    <source>
        <dbReference type="ARBA" id="ARBA00012664"/>
    </source>
</evidence>
<comment type="function">
    <text evidence="7">Catalyzes the formation of 6,7-dimethyl-8-ribityllumazine by condensation of 5-amino-6-(D-ribitylamino)uracil with 3,4-dihydroxy-2-butanone 4-phosphate. This is the penultimate step in the biosynthesis of riboflavin.</text>
</comment>
<protein>
    <recommendedName>
        <fullName evidence="3 7">6,7-dimethyl-8-ribityllumazine synthase</fullName>
        <shortName evidence="7">DMRL synthase</shortName>
        <shortName evidence="7">LS</shortName>
        <shortName evidence="7">Lumazine synthase</shortName>
        <ecNumber evidence="3 7">2.5.1.78</ecNumber>
    </recommendedName>
</protein>
<comment type="caution">
    <text evidence="9">The sequence shown here is derived from an EMBL/GenBank/DDBJ whole genome shotgun (WGS) entry which is preliminary data.</text>
</comment>
<evidence type="ECO:0000256" key="7">
    <source>
        <dbReference type="HAMAP-Rule" id="MF_00178"/>
    </source>
</evidence>
<dbReference type="GO" id="GO:0009231">
    <property type="term" value="P:riboflavin biosynthetic process"/>
    <property type="evidence" value="ECO:0007669"/>
    <property type="project" value="UniProtKB-UniRule"/>
</dbReference>
<feature type="active site" description="Proton donor" evidence="7">
    <location>
        <position position="87"/>
    </location>
</feature>
<comment type="similarity">
    <text evidence="2 7">Belongs to the DMRL synthase family.</text>
</comment>
<dbReference type="CDD" id="cd09209">
    <property type="entry name" value="Lumazine_synthase-I"/>
    <property type="match status" value="1"/>
</dbReference>
<comment type="catalytic activity">
    <reaction evidence="6 7">
        <text>(2S)-2-hydroxy-3-oxobutyl phosphate + 5-amino-6-(D-ribitylamino)uracil = 6,7-dimethyl-8-(1-D-ribityl)lumazine + phosphate + 2 H2O + H(+)</text>
        <dbReference type="Rhea" id="RHEA:26152"/>
        <dbReference type="ChEBI" id="CHEBI:15377"/>
        <dbReference type="ChEBI" id="CHEBI:15378"/>
        <dbReference type="ChEBI" id="CHEBI:15934"/>
        <dbReference type="ChEBI" id="CHEBI:43474"/>
        <dbReference type="ChEBI" id="CHEBI:58201"/>
        <dbReference type="ChEBI" id="CHEBI:58830"/>
        <dbReference type="EC" id="2.5.1.78"/>
    </reaction>
</comment>
<dbReference type="EMBL" id="DTDP01000051">
    <property type="protein sequence ID" value="HGK53620.1"/>
    <property type="molecule type" value="Genomic_DNA"/>
</dbReference>
<dbReference type="GO" id="GO:0005829">
    <property type="term" value="C:cytosol"/>
    <property type="evidence" value="ECO:0007669"/>
    <property type="project" value="TreeGrafter"/>
</dbReference>
<feature type="binding site" evidence="7">
    <location>
        <begin position="79"/>
        <end position="81"/>
    </location>
    <ligand>
        <name>5-amino-6-(D-ribitylamino)uracil</name>
        <dbReference type="ChEBI" id="CHEBI:15934"/>
    </ligand>
</feature>
<feature type="binding site" evidence="7">
    <location>
        <position position="126"/>
    </location>
    <ligand>
        <name>(2S)-2-hydroxy-3-oxobutyl phosphate</name>
        <dbReference type="ChEBI" id="CHEBI:58830"/>
    </ligand>
</feature>
<dbReference type="PANTHER" id="PTHR21058:SF0">
    <property type="entry name" value="6,7-DIMETHYL-8-RIBITYLLUMAZINE SYNTHASE"/>
    <property type="match status" value="1"/>
</dbReference>
<dbReference type="GO" id="GO:0009349">
    <property type="term" value="C:riboflavin synthase complex"/>
    <property type="evidence" value="ECO:0007669"/>
    <property type="project" value="UniProtKB-UniRule"/>
</dbReference>
<dbReference type="NCBIfam" id="TIGR00114">
    <property type="entry name" value="lumazine-synth"/>
    <property type="match status" value="1"/>
</dbReference>
<feature type="binding site" evidence="7">
    <location>
        <position position="22"/>
    </location>
    <ligand>
        <name>5-amino-6-(D-ribitylamino)uracil</name>
        <dbReference type="ChEBI" id="CHEBI:15934"/>
    </ligand>
</feature>
<evidence type="ECO:0000256" key="6">
    <source>
        <dbReference type="ARBA" id="ARBA00048785"/>
    </source>
</evidence>
<proteinExistence type="inferred from homology"/>
<feature type="binding site" evidence="7">
    <location>
        <begin position="56"/>
        <end position="58"/>
    </location>
    <ligand>
        <name>5-amino-6-(D-ribitylamino)uracil</name>
        <dbReference type="ChEBI" id="CHEBI:15934"/>
    </ligand>
</feature>
<feature type="binding site" evidence="7">
    <location>
        <position position="112"/>
    </location>
    <ligand>
        <name>5-amino-6-(D-ribitylamino)uracil</name>
        <dbReference type="ChEBI" id="CHEBI:15934"/>
    </ligand>
</feature>
<sequence length="152" mass="17252">MKEFKGKLRADKYKIGIVISRFNEFITKRLLEGAIEALKRYGAKEENIDVYWVPGSFEIPYILKEIVSKDYDGFLAIGCIIKGDTPHFEYIANETIKGIQKIMYEYKKPIGLGILTVEDMEQAIERAGGKMGNKGEEAAKSLVELLNLKEIL</sequence>
<dbReference type="Pfam" id="PF00885">
    <property type="entry name" value="DMRL_synthase"/>
    <property type="match status" value="1"/>
</dbReference>
<dbReference type="EC" id="2.5.1.78" evidence="3 7"/>
<dbReference type="InterPro" id="IPR034964">
    <property type="entry name" value="LS"/>
</dbReference>
<dbReference type="EMBL" id="DTAR01000087">
    <property type="protein sequence ID" value="HGM97615.1"/>
    <property type="molecule type" value="Genomic_DNA"/>
</dbReference>
<dbReference type="UniPathway" id="UPA00275">
    <property type="reaction ID" value="UER00404"/>
</dbReference>
<evidence type="ECO:0000313" key="9">
    <source>
        <dbReference type="EMBL" id="HGM97615.1"/>
    </source>
</evidence>
<keyword evidence="5 7" id="KW-0808">Transferase</keyword>
<evidence type="ECO:0000256" key="4">
    <source>
        <dbReference type="ARBA" id="ARBA00022619"/>
    </source>
</evidence>
<dbReference type="InterPro" id="IPR036467">
    <property type="entry name" value="LS/RS_sf"/>
</dbReference>
<gene>
    <name evidence="7" type="primary">ribH</name>
    <name evidence="9" type="ORF">ENT96_01005</name>
    <name evidence="8" type="ORF">ENU72_01180</name>
</gene>
<evidence type="ECO:0000256" key="2">
    <source>
        <dbReference type="ARBA" id="ARBA00007424"/>
    </source>
</evidence>
<evidence type="ECO:0000256" key="5">
    <source>
        <dbReference type="ARBA" id="ARBA00022679"/>
    </source>
</evidence>
<organism evidence="9">
    <name type="scientific">candidate division WOR-3 bacterium</name>
    <dbReference type="NCBI Taxonomy" id="2052148"/>
    <lineage>
        <taxon>Bacteria</taxon>
        <taxon>Bacteria division WOR-3</taxon>
    </lineage>
</organism>
<dbReference type="Gene3D" id="3.40.50.960">
    <property type="entry name" value="Lumazine/riboflavin synthase"/>
    <property type="match status" value="1"/>
</dbReference>
<dbReference type="AlphaFoldDB" id="A0A7V4ABP0"/>
<keyword evidence="4 7" id="KW-0686">Riboflavin biosynthesis</keyword>
<dbReference type="GO" id="GO:0000906">
    <property type="term" value="F:6,7-dimethyl-8-ribityllumazine synthase activity"/>
    <property type="evidence" value="ECO:0007669"/>
    <property type="project" value="UniProtKB-UniRule"/>
</dbReference>
<reference evidence="9" key="1">
    <citation type="journal article" date="2020" name="mSystems">
        <title>Genome- and Community-Level Interaction Insights into Carbon Utilization and Element Cycling Functions of Hydrothermarchaeota in Hydrothermal Sediment.</title>
        <authorList>
            <person name="Zhou Z."/>
            <person name="Liu Y."/>
            <person name="Xu W."/>
            <person name="Pan J."/>
            <person name="Luo Z.H."/>
            <person name="Li M."/>
        </authorList>
    </citation>
    <scope>NUCLEOTIDE SEQUENCE [LARGE SCALE GENOMIC DNA]</scope>
    <source>
        <strain evidence="9">SpSt-626</strain>
        <strain evidence="8">SpSt-695</strain>
    </source>
</reference>
<name>A0A7V4ABP0_UNCW3</name>
<accession>A0A7V4ABP0</accession>
<evidence type="ECO:0000256" key="1">
    <source>
        <dbReference type="ARBA" id="ARBA00004917"/>
    </source>
</evidence>